<proteinExistence type="predicted"/>
<organism evidence="1">
    <name type="scientific">Anguilla anguilla</name>
    <name type="common">European freshwater eel</name>
    <name type="synonym">Muraena anguilla</name>
    <dbReference type="NCBI Taxonomy" id="7936"/>
    <lineage>
        <taxon>Eukaryota</taxon>
        <taxon>Metazoa</taxon>
        <taxon>Chordata</taxon>
        <taxon>Craniata</taxon>
        <taxon>Vertebrata</taxon>
        <taxon>Euteleostomi</taxon>
        <taxon>Actinopterygii</taxon>
        <taxon>Neopterygii</taxon>
        <taxon>Teleostei</taxon>
        <taxon>Anguilliformes</taxon>
        <taxon>Anguillidae</taxon>
        <taxon>Anguilla</taxon>
    </lineage>
</organism>
<accession>A0A0E9UB11</accession>
<reference evidence="1" key="2">
    <citation type="journal article" date="2015" name="Fish Shellfish Immunol.">
        <title>Early steps in the European eel (Anguilla anguilla)-Vibrio vulnificus interaction in the gills: Role of the RtxA13 toxin.</title>
        <authorList>
            <person name="Callol A."/>
            <person name="Pajuelo D."/>
            <person name="Ebbesson L."/>
            <person name="Teles M."/>
            <person name="MacKenzie S."/>
            <person name="Amaro C."/>
        </authorList>
    </citation>
    <scope>NUCLEOTIDE SEQUENCE</scope>
</reference>
<reference evidence="1" key="1">
    <citation type="submission" date="2014-11" db="EMBL/GenBank/DDBJ databases">
        <authorList>
            <person name="Amaro Gonzalez C."/>
        </authorList>
    </citation>
    <scope>NUCLEOTIDE SEQUENCE</scope>
</reference>
<evidence type="ECO:0000313" key="1">
    <source>
        <dbReference type="EMBL" id="JAH62365.1"/>
    </source>
</evidence>
<sequence length="59" mass="6734">MLSVSHIFPYIPTVSKYMCTHRLTHTLSLFSINLSPIFPVVQLCVCTDKNCLDFAYPVQ</sequence>
<name>A0A0E9UB11_ANGAN</name>
<dbReference type="AlphaFoldDB" id="A0A0E9UB11"/>
<dbReference type="EMBL" id="GBXM01046212">
    <property type="protein sequence ID" value="JAH62365.1"/>
    <property type="molecule type" value="Transcribed_RNA"/>
</dbReference>
<protein>
    <submittedName>
        <fullName evidence="1">Uncharacterized protein</fullName>
    </submittedName>
</protein>